<evidence type="ECO:0000313" key="6">
    <source>
        <dbReference type="Proteomes" id="UP001210130"/>
    </source>
</evidence>
<dbReference type="SMART" id="SM00342">
    <property type="entry name" value="HTH_ARAC"/>
    <property type="match status" value="1"/>
</dbReference>
<dbReference type="PANTHER" id="PTHR43436">
    <property type="entry name" value="ARAC-FAMILY TRANSCRIPTIONAL REGULATOR"/>
    <property type="match status" value="1"/>
</dbReference>
<dbReference type="SUPFAM" id="SSF46689">
    <property type="entry name" value="Homeodomain-like"/>
    <property type="match status" value="2"/>
</dbReference>
<keyword evidence="6" id="KW-1185">Reference proteome</keyword>
<keyword evidence="2" id="KW-0238">DNA-binding</keyword>
<dbReference type="PROSITE" id="PS00041">
    <property type="entry name" value="HTH_ARAC_FAMILY_1"/>
    <property type="match status" value="1"/>
</dbReference>
<dbReference type="Gene3D" id="1.10.10.60">
    <property type="entry name" value="Homeodomain-like"/>
    <property type="match status" value="2"/>
</dbReference>
<dbReference type="Pfam" id="PF12833">
    <property type="entry name" value="HTH_18"/>
    <property type="match status" value="1"/>
</dbReference>
<evidence type="ECO:0000256" key="1">
    <source>
        <dbReference type="ARBA" id="ARBA00023015"/>
    </source>
</evidence>
<feature type="domain" description="HTH araC/xylS-type" evidence="4">
    <location>
        <begin position="184"/>
        <end position="280"/>
    </location>
</feature>
<dbReference type="PANTHER" id="PTHR43436:SF1">
    <property type="entry name" value="TRANSCRIPTIONAL REGULATORY PROTEIN"/>
    <property type="match status" value="1"/>
</dbReference>
<dbReference type="RefSeq" id="WP_100684138.1">
    <property type="nucleotide sequence ID" value="NZ_CP041247.1"/>
</dbReference>
<dbReference type="InterPro" id="IPR020449">
    <property type="entry name" value="Tscrpt_reg_AraC-type_HTH"/>
</dbReference>
<dbReference type="PRINTS" id="PR00032">
    <property type="entry name" value="HTHARAC"/>
</dbReference>
<dbReference type="InterPro" id="IPR009057">
    <property type="entry name" value="Homeodomain-like_sf"/>
</dbReference>
<dbReference type="InterPro" id="IPR018060">
    <property type="entry name" value="HTH_AraC"/>
</dbReference>
<keyword evidence="3" id="KW-0804">Transcription</keyword>
<dbReference type="Proteomes" id="UP001210130">
    <property type="component" value="Chromosome"/>
</dbReference>
<evidence type="ECO:0000256" key="3">
    <source>
        <dbReference type="ARBA" id="ARBA00023163"/>
    </source>
</evidence>
<dbReference type="AlphaFoldDB" id="A0AAJ5QX58"/>
<organism evidence="5 6">
    <name type="scientific">Klebsiella electrica</name>
    <dbReference type="NCBI Taxonomy" id="1259973"/>
    <lineage>
        <taxon>Bacteria</taxon>
        <taxon>Pseudomonadati</taxon>
        <taxon>Pseudomonadota</taxon>
        <taxon>Gammaproteobacteria</taxon>
        <taxon>Enterobacterales</taxon>
        <taxon>Enterobacteriaceae</taxon>
        <taxon>Klebsiella/Raoultella group</taxon>
        <taxon>Klebsiella</taxon>
    </lineage>
</organism>
<dbReference type="InterPro" id="IPR018062">
    <property type="entry name" value="HTH_AraC-typ_CS"/>
</dbReference>
<gene>
    <name evidence="5" type="ORF">OR613_08800</name>
</gene>
<dbReference type="InterPro" id="IPR009594">
    <property type="entry name" value="Tscrpt_reg_HTH_AraC_N"/>
</dbReference>
<proteinExistence type="predicted"/>
<dbReference type="Pfam" id="PF06719">
    <property type="entry name" value="AraC_N"/>
    <property type="match status" value="1"/>
</dbReference>
<evidence type="ECO:0000259" key="4">
    <source>
        <dbReference type="PROSITE" id="PS01124"/>
    </source>
</evidence>
<evidence type="ECO:0000256" key="2">
    <source>
        <dbReference type="ARBA" id="ARBA00023125"/>
    </source>
</evidence>
<dbReference type="GO" id="GO:0003700">
    <property type="term" value="F:DNA-binding transcription factor activity"/>
    <property type="evidence" value="ECO:0007669"/>
    <property type="project" value="InterPro"/>
</dbReference>
<protein>
    <submittedName>
        <fullName evidence="5">AraC family transcriptional regulator</fullName>
    </submittedName>
</protein>
<reference evidence="5 6" key="1">
    <citation type="journal article" date="2023" name="Microbiol. Resour. Announc.">
        <title>Complete Genome Sequence of the First Colistin-Resistant Raoultella electrica Strain.</title>
        <authorList>
            <person name="Aldeia C."/>
            <person name="Campos-Madueno E.I."/>
            <person name="Sendi P."/>
            <person name="Endimiani A."/>
        </authorList>
    </citation>
    <scope>NUCLEOTIDE SEQUENCE [LARGE SCALE GENOMIC DNA]</scope>
    <source>
        <strain evidence="5 6">S2-IND-01-C</strain>
    </source>
</reference>
<keyword evidence="1" id="KW-0805">Transcription regulation</keyword>
<evidence type="ECO:0000313" key="5">
    <source>
        <dbReference type="EMBL" id="WBW62987.1"/>
    </source>
</evidence>
<dbReference type="GO" id="GO:0043565">
    <property type="term" value="F:sequence-specific DNA binding"/>
    <property type="evidence" value="ECO:0007669"/>
    <property type="project" value="InterPro"/>
</dbReference>
<name>A0AAJ5QX58_9ENTR</name>
<accession>A0AAJ5QX58</accession>
<dbReference type="EMBL" id="CP112887">
    <property type="protein sequence ID" value="WBW62987.1"/>
    <property type="molecule type" value="Genomic_DNA"/>
</dbReference>
<dbReference type="PROSITE" id="PS01124">
    <property type="entry name" value="HTH_ARAC_FAMILY_2"/>
    <property type="match status" value="1"/>
</dbReference>
<sequence>MFRIQSFNRTDETQFSLPTSNVNLLYYDLPKNFSDEYRSYDSARLCTIIQGSKEVSINNSERFVYNHKQFVLLPPHSTVFMSMTEYTKALVYEFNDEIIDEVYQKVSDILRIDAVQEISYSAFRLETLTDRLCSLHRRTQQIIIEEDVNIDFLLGLTSQEIIYELIKIKGCHEIIHHHQKHPINKAIRIMNSSEGNRMSISEIAESVDMSLSLFSQKFKTITLLTPRDYIKKLRLRKSLEYLQKMSVTDTAYELGFENISHYIKIFKQEYGITPKQYQLTKPEILPLFASK</sequence>